<dbReference type="GO" id="GO:0004521">
    <property type="term" value="F:RNA endonuclease activity"/>
    <property type="evidence" value="ECO:0007669"/>
    <property type="project" value="InterPro"/>
</dbReference>
<gene>
    <name evidence="4" type="ORF">HLH35_19635</name>
</gene>
<evidence type="ECO:0000313" key="5">
    <source>
        <dbReference type="Proteomes" id="UP000577891"/>
    </source>
</evidence>
<proteinExistence type="predicted"/>
<organism evidence="4 5">
    <name type="scientific">Gluconacetobacter asukensis</name>
    <dbReference type="NCBI Taxonomy" id="1017181"/>
    <lineage>
        <taxon>Bacteria</taxon>
        <taxon>Pseudomonadati</taxon>
        <taxon>Pseudomonadota</taxon>
        <taxon>Alphaproteobacteria</taxon>
        <taxon>Acetobacterales</taxon>
        <taxon>Acetobacteraceae</taxon>
        <taxon>Gluconacetobacter</taxon>
    </lineage>
</organism>
<dbReference type="InterPro" id="IPR016191">
    <property type="entry name" value="Ribonuclease/ribotoxin"/>
</dbReference>
<evidence type="ECO:0000256" key="2">
    <source>
        <dbReference type="ARBA" id="ARBA00022801"/>
    </source>
</evidence>
<dbReference type="EMBL" id="JABEQE010000044">
    <property type="protein sequence ID" value="MBB2174277.1"/>
    <property type="molecule type" value="Genomic_DNA"/>
</dbReference>
<dbReference type="Proteomes" id="UP000577891">
    <property type="component" value="Unassembled WGS sequence"/>
</dbReference>
<keyword evidence="1" id="KW-0540">Nuclease</keyword>
<dbReference type="InterPro" id="IPR000026">
    <property type="entry name" value="N1-like"/>
</dbReference>
<evidence type="ECO:0000256" key="1">
    <source>
        <dbReference type="ARBA" id="ARBA00022722"/>
    </source>
</evidence>
<feature type="compositionally biased region" description="Polar residues" evidence="3">
    <location>
        <begin position="39"/>
        <end position="48"/>
    </location>
</feature>
<dbReference type="Pfam" id="PF00545">
    <property type="entry name" value="Ribonuclease"/>
    <property type="match status" value="1"/>
</dbReference>
<name>A0A7W4J436_9PROT</name>
<evidence type="ECO:0000256" key="3">
    <source>
        <dbReference type="SAM" id="MobiDB-lite"/>
    </source>
</evidence>
<feature type="region of interest" description="Disordered" evidence="3">
    <location>
        <begin position="30"/>
        <end position="52"/>
    </location>
</feature>
<dbReference type="AlphaFoldDB" id="A0A7W4J436"/>
<dbReference type="SUPFAM" id="SSF53933">
    <property type="entry name" value="Microbial ribonucleases"/>
    <property type="match status" value="1"/>
</dbReference>
<comment type="caution">
    <text evidence="4">The sequence shown here is derived from an EMBL/GenBank/DDBJ whole genome shotgun (WGS) entry which is preliminary data.</text>
</comment>
<evidence type="ECO:0000313" key="4">
    <source>
        <dbReference type="EMBL" id="MBB2174277.1"/>
    </source>
</evidence>
<keyword evidence="2" id="KW-0378">Hydrolase</keyword>
<dbReference type="GO" id="GO:0016787">
    <property type="term" value="F:hydrolase activity"/>
    <property type="evidence" value="ECO:0007669"/>
    <property type="project" value="UniProtKB-KW"/>
</dbReference>
<sequence length="100" mass="11114">MVNGVTVVDQKTGAVYQGTVDLQPTLDRIANGEKYPSRNDGSTFNNNEGRLPQEPAGYYKEYVVPTPGIKGVGPQRIVTGQNGETYYTPDHYKTFIFVKR</sequence>
<accession>A0A7W4J436</accession>
<dbReference type="Gene3D" id="3.10.450.30">
    <property type="entry name" value="Microbial ribonucleases"/>
    <property type="match status" value="1"/>
</dbReference>
<keyword evidence="5" id="KW-1185">Reference proteome</keyword>
<reference evidence="4 5" key="1">
    <citation type="submission" date="2020-04" db="EMBL/GenBank/DDBJ databases">
        <title>Description of novel Gluconacetobacter.</title>
        <authorList>
            <person name="Sombolestani A."/>
        </authorList>
    </citation>
    <scope>NUCLEOTIDE SEQUENCE [LARGE SCALE GENOMIC DNA]</scope>
    <source>
        <strain evidence="4 5">LMG 27724</strain>
    </source>
</reference>
<protein>
    <submittedName>
        <fullName evidence="4">Ribonuclease</fullName>
    </submittedName>
</protein>
<dbReference type="GO" id="GO:0003723">
    <property type="term" value="F:RNA binding"/>
    <property type="evidence" value="ECO:0007669"/>
    <property type="project" value="InterPro"/>
</dbReference>